<dbReference type="CDD" id="cd22584">
    <property type="entry name" value="Rcat_RBR_unk"/>
    <property type="match status" value="1"/>
</dbReference>
<dbReference type="SUPFAM" id="SSF57850">
    <property type="entry name" value="RING/U-box"/>
    <property type="match status" value="2"/>
</dbReference>
<keyword evidence="8" id="KW-0833">Ubl conjugation pathway</keyword>
<evidence type="ECO:0000313" key="16">
    <source>
        <dbReference type="Proteomes" id="UP000193067"/>
    </source>
</evidence>
<feature type="domain" description="RING-type" evidence="14">
    <location>
        <begin position="343"/>
        <end position="556"/>
    </location>
</feature>
<dbReference type="PROSITE" id="PS50089">
    <property type="entry name" value="ZF_RING_2"/>
    <property type="match status" value="1"/>
</dbReference>
<dbReference type="SMART" id="SM00184">
    <property type="entry name" value="RING"/>
    <property type="match status" value="2"/>
</dbReference>
<feature type="domain" description="RING-type" evidence="13">
    <location>
        <begin position="347"/>
        <end position="394"/>
    </location>
</feature>
<comment type="catalytic activity">
    <reaction evidence="1">
        <text>[E2 ubiquitin-conjugating enzyme]-S-ubiquitinyl-L-cysteine + [acceptor protein]-L-lysine = [E2 ubiquitin-conjugating enzyme]-L-cysteine + [acceptor protein]-N(6)-ubiquitinyl-L-lysine.</text>
        <dbReference type="EC" id="2.3.2.31"/>
    </reaction>
</comment>
<keyword evidence="4" id="KW-0808">Transferase</keyword>
<feature type="compositionally biased region" description="Polar residues" evidence="12">
    <location>
        <begin position="281"/>
        <end position="296"/>
    </location>
</feature>
<dbReference type="OrthoDB" id="1431934at2759"/>
<feature type="coiled-coil region" evidence="11">
    <location>
        <begin position="188"/>
        <end position="240"/>
    </location>
</feature>
<evidence type="ECO:0000256" key="8">
    <source>
        <dbReference type="ARBA" id="ARBA00022786"/>
    </source>
</evidence>
<comment type="pathway">
    <text evidence="2">Protein modification; protein ubiquitination.</text>
</comment>
<dbReference type="Gene3D" id="1.20.120.1750">
    <property type="match status" value="1"/>
</dbReference>
<evidence type="ECO:0000256" key="7">
    <source>
        <dbReference type="ARBA" id="ARBA00022771"/>
    </source>
</evidence>
<dbReference type="GO" id="GO:0016567">
    <property type="term" value="P:protein ubiquitination"/>
    <property type="evidence" value="ECO:0007669"/>
    <property type="project" value="InterPro"/>
</dbReference>
<evidence type="ECO:0000256" key="6">
    <source>
        <dbReference type="ARBA" id="ARBA00022737"/>
    </source>
</evidence>
<dbReference type="PROSITE" id="PS51873">
    <property type="entry name" value="TRIAD"/>
    <property type="match status" value="1"/>
</dbReference>
<feature type="region of interest" description="Disordered" evidence="12">
    <location>
        <begin position="281"/>
        <end position="309"/>
    </location>
</feature>
<dbReference type="EC" id="2.3.2.31" evidence="3"/>
<dbReference type="InterPro" id="IPR001841">
    <property type="entry name" value="Znf_RING"/>
</dbReference>
<dbReference type="InterPro" id="IPR013083">
    <property type="entry name" value="Znf_RING/FYVE/PHD"/>
</dbReference>
<dbReference type="GO" id="GO:0061630">
    <property type="term" value="F:ubiquitin protein ligase activity"/>
    <property type="evidence" value="ECO:0007669"/>
    <property type="project" value="UniProtKB-EC"/>
</dbReference>
<evidence type="ECO:0000259" key="14">
    <source>
        <dbReference type="PROSITE" id="PS51873"/>
    </source>
</evidence>
<dbReference type="Gene3D" id="3.30.40.10">
    <property type="entry name" value="Zinc/RING finger domain, C3HC4 (zinc finger)"/>
    <property type="match status" value="1"/>
</dbReference>
<dbReference type="AlphaFoldDB" id="A0A1Y2ICZ6"/>
<dbReference type="InterPro" id="IPR054694">
    <property type="entry name" value="Parkin-like_IBR"/>
</dbReference>
<evidence type="ECO:0000256" key="3">
    <source>
        <dbReference type="ARBA" id="ARBA00012251"/>
    </source>
</evidence>
<gene>
    <name evidence="15" type="ORF">PYCCODRAFT_1374060</name>
</gene>
<keyword evidence="7 10" id="KW-0863">Zinc-finger</keyword>
<dbReference type="InterPro" id="IPR044066">
    <property type="entry name" value="TRIAD_supradom"/>
</dbReference>
<dbReference type="STRING" id="1353009.A0A1Y2ICZ6"/>
<dbReference type="Proteomes" id="UP000193067">
    <property type="component" value="Unassembled WGS sequence"/>
</dbReference>
<evidence type="ECO:0000256" key="1">
    <source>
        <dbReference type="ARBA" id="ARBA00001798"/>
    </source>
</evidence>
<accession>A0A1Y2ICZ6</accession>
<evidence type="ECO:0000256" key="12">
    <source>
        <dbReference type="SAM" id="MobiDB-lite"/>
    </source>
</evidence>
<sequence>MSTGRPQDILRPCLSWSNPTHLAVDDIYLNAPAFQKSLVCEDNDYGNASRKFLRKLIEKLAGITQERGVSACVIITRPPEIIACFSIADAGSSPLFIIFDSHPRPDKHPEGAAFIFHRSISASTAYLADLLKYDADVVRELGIQWEAQLLTQCSGDFFIASESRLTAEQWAQTALQASLQAVGIQARVREVELTNQELLAERKRLNGEVRALERDLLRSVDALQREKARTERYRKEISDRTAALANLRAARSSSENAGGPPSNSLLDFFRPENVWTIVGRSQRQGTSGASQSQSRTSNKKGKSSDHQAGPDDLAVALEAQLAFDKENEELKGQLAELQRAQPKFFDCGICLETYQEDHVAIVRPCDHICCRACLKTHTVTKVEEYSYPILCPLCIADRSSTAYGVQSLGLTEKQYDIFVEMQMLKFSIMITCRSCAQSVFVDKAEFEASKIIHCPLAGCGYAWCKQCSQAVEFAGPEHSCDGSKELEHVMKQRGWKQCPGCNTPTERISGCNHMTCGAPGCNSHFCYSCGQLIVRSGLPRDLTKAISAHYARCNLR</sequence>
<name>A0A1Y2ICZ6_TRAC3</name>
<dbReference type="GO" id="GO:0008270">
    <property type="term" value="F:zinc ion binding"/>
    <property type="evidence" value="ECO:0007669"/>
    <property type="project" value="UniProtKB-KW"/>
</dbReference>
<dbReference type="Pfam" id="PF22605">
    <property type="entry name" value="IBR_2"/>
    <property type="match status" value="1"/>
</dbReference>
<dbReference type="PANTHER" id="PTHR11685">
    <property type="entry name" value="RBR FAMILY RING FINGER AND IBR DOMAIN-CONTAINING"/>
    <property type="match status" value="1"/>
</dbReference>
<keyword evidence="6" id="KW-0677">Repeat</keyword>
<evidence type="ECO:0000259" key="13">
    <source>
        <dbReference type="PROSITE" id="PS50089"/>
    </source>
</evidence>
<evidence type="ECO:0000256" key="5">
    <source>
        <dbReference type="ARBA" id="ARBA00022723"/>
    </source>
</evidence>
<proteinExistence type="predicted"/>
<protein>
    <recommendedName>
        <fullName evidence="3">RBR-type E3 ubiquitin transferase</fullName>
        <ecNumber evidence="3">2.3.2.31</ecNumber>
    </recommendedName>
</protein>
<keyword evidence="11" id="KW-0175">Coiled coil</keyword>
<keyword evidence="16" id="KW-1185">Reference proteome</keyword>
<evidence type="ECO:0000313" key="15">
    <source>
        <dbReference type="EMBL" id="OSC98946.1"/>
    </source>
</evidence>
<evidence type="ECO:0000256" key="9">
    <source>
        <dbReference type="ARBA" id="ARBA00022833"/>
    </source>
</evidence>
<keyword evidence="9" id="KW-0862">Zinc</keyword>
<evidence type="ECO:0000256" key="2">
    <source>
        <dbReference type="ARBA" id="ARBA00004906"/>
    </source>
</evidence>
<evidence type="ECO:0000256" key="4">
    <source>
        <dbReference type="ARBA" id="ARBA00022679"/>
    </source>
</evidence>
<dbReference type="InterPro" id="IPR031127">
    <property type="entry name" value="E3_UB_ligase_RBR"/>
</dbReference>
<keyword evidence="5" id="KW-0479">Metal-binding</keyword>
<organism evidence="15 16">
    <name type="scientific">Trametes coccinea (strain BRFM310)</name>
    <name type="common">Pycnoporus coccineus</name>
    <dbReference type="NCBI Taxonomy" id="1353009"/>
    <lineage>
        <taxon>Eukaryota</taxon>
        <taxon>Fungi</taxon>
        <taxon>Dikarya</taxon>
        <taxon>Basidiomycota</taxon>
        <taxon>Agaricomycotina</taxon>
        <taxon>Agaricomycetes</taxon>
        <taxon>Polyporales</taxon>
        <taxon>Polyporaceae</taxon>
        <taxon>Trametes</taxon>
    </lineage>
</organism>
<reference evidence="15 16" key="1">
    <citation type="journal article" date="2015" name="Biotechnol. Biofuels">
        <title>Enhanced degradation of softwood versus hardwood by the white-rot fungus Pycnoporus coccineus.</title>
        <authorList>
            <person name="Couturier M."/>
            <person name="Navarro D."/>
            <person name="Chevret D."/>
            <person name="Henrissat B."/>
            <person name="Piumi F."/>
            <person name="Ruiz-Duenas F.J."/>
            <person name="Martinez A.T."/>
            <person name="Grigoriev I.V."/>
            <person name="Riley R."/>
            <person name="Lipzen A."/>
            <person name="Berrin J.G."/>
            <person name="Master E.R."/>
            <person name="Rosso M.N."/>
        </authorList>
    </citation>
    <scope>NUCLEOTIDE SEQUENCE [LARGE SCALE GENOMIC DNA]</scope>
    <source>
        <strain evidence="15 16">BRFM310</strain>
    </source>
</reference>
<dbReference type="EMBL" id="KZ084132">
    <property type="protein sequence ID" value="OSC98946.1"/>
    <property type="molecule type" value="Genomic_DNA"/>
</dbReference>
<evidence type="ECO:0000256" key="10">
    <source>
        <dbReference type="PROSITE-ProRule" id="PRU00175"/>
    </source>
</evidence>
<evidence type="ECO:0000256" key="11">
    <source>
        <dbReference type="SAM" id="Coils"/>
    </source>
</evidence>